<keyword evidence="1" id="KW-0472">Membrane</keyword>
<sequence length="106" mass="11652">MSTQANEPSLTGRTKSQIEADLGATRERLAASVSGLIDEVHPTRIKQRTVDRLRAAIQTRKDDARAYVFNSRGDLRTDHVITLASVAAGTLTVVLVLRSLLNRGRR</sequence>
<dbReference type="Proteomes" id="UP000198825">
    <property type="component" value="Chromosome I"/>
</dbReference>
<name>A0A1H2LMZ2_9ACTN</name>
<dbReference type="STRING" id="546874.SAMN04488544_0525"/>
<feature type="transmembrane region" description="Helical" evidence="1">
    <location>
        <begin position="80"/>
        <end position="101"/>
    </location>
</feature>
<keyword evidence="1" id="KW-1133">Transmembrane helix</keyword>
<dbReference type="Pfam" id="PF12277">
    <property type="entry name" value="DUF3618"/>
    <property type="match status" value="1"/>
</dbReference>
<evidence type="ECO:0008006" key="4">
    <source>
        <dbReference type="Google" id="ProtNLM"/>
    </source>
</evidence>
<dbReference type="RefSeq" id="WP_091073132.1">
    <property type="nucleotide sequence ID" value="NZ_LT629799.1"/>
</dbReference>
<evidence type="ECO:0000313" key="2">
    <source>
        <dbReference type="EMBL" id="SDU82383.1"/>
    </source>
</evidence>
<accession>A0A1H2LMZ2</accession>
<dbReference type="EMBL" id="LT629799">
    <property type="protein sequence ID" value="SDU82383.1"/>
    <property type="molecule type" value="Genomic_DNA"/>
</dbReference>
<keyword evidence="3" id="KW-1185">Reference proteome</keyword>
<evidence type="ECO:0000256" key="1">
    <source>
        <dbReference type="SAM" id="Phobius"/>
    </source>
</evidence>
<proteinExistence type="predicted"/>
<dbReference type="InterPro" id="IPR022062">
    <property type="entry name" value="DUF3618"/>
</dbReference>
<evidence type="ECO:0000313" key="3">
    <source>
        <dbReference type="Proteomes" id="UP000198825"/>
    </source>
</evidence>
<organism evidence="2 3">
    <name type="scientific">Microlunatus sagamiharensis</name>
    <dbReference type="NCBI Taxonomy" id="546874"/>
    <lineage>
        <taxon>Bacteria</taxon>
        <taxon>Bacillati</taxon>
        <taxon>Actinomycetota</taxon>
        <taxon>Actinomycetes</taxon>
        <taxon>Propionibacteriales</taxon>
        <taxon>Propionibacteriaceae</taxon>
        <taxon>Microlunatus</taxon>
    </lineage>
</organism>
<dbReference type="OrthoDB" id="5149496at2"/>
<dbReference type="AlphaFoldDB" id="A0A1H2LMZ2"/>
<reference evidence="3" key="1">
    <citation type="submission" date="2016-10" db="EMBL/GenBank/DDBJ databases">
        <authorList>
            <person name="Varghese N."/>
            <person name="Submissions S."/>
        </authorList>
    </citation>
    <scope>NUCLEOTIDE SEQUENCE [LARGE SCALE GENOMIC DNA]</scope>
    <source>
        <strain evidence="3">DSM 21743</strain>
    </source>
</reference>
<keyword evidence="1" id="KW-0812">Transmembrane</keyword>
<protein>
    <recommendedName>
        <fullName evidence="4">DUF3618 domain-containing protein</fullName>
    </recommendedName>
</protein>
<gene>
    <name evidence="2" type="ORF">SAMN04488544_0525</name>
</gene>